<evidence type="ECO:0000256" key="1">
    <source>
        <dbReference type="SAM" id="MobiDB-lite"/>
    </source>
</evidence>
<dbReference type="OrthoDB" id="20105at2759"/>
<organism evidence="2 3">
    <name type="scientific">Cryoendolithus antarcticus</name>
    <dbReference type="NCBI Taxonomy" id="1507870"/>
    <lineage>
        <taxon>Eukaryota</taxon>
        <taxon>Fungi</taxon>
        <taxon>Dikarya</taxon>
        <taxon>Ascomycota</taxon>
        <taxon>Pezizomycotina</taxon>
        <taxon>Dothideomycetes</taxon>
        <taxon>Dothideomycetidae</taxon>
        <taxon>Cladosporiales</taxon>
        <taxon>Cladosporiaceae</taxon>
        <taxon>Cryoendolithus</taxon>
    </lineage>
</organism>
<dbReference type="Proteomes" id="UP000192596">
    <property type="component" value="Unassembled WGS sequence"/>
</dbReference>
<keyword evidence="3" id="KW-1185">Reference proteome</keyword>
<protein>
    <recommendedName>
        <fullName evidence="4">CUE domain-containing protein</fullName>
    </recommendedName>
</protein>
<evidence type="ECO:0000313" key="2">
    <source>
        <dbReference type="EMBL" id="OQO08587.1"/>
    </source>
</evidence>
<dbReference type="EMBL" id="NAJO01000012">
    <property type="protein sequence ID" value="OQO08587.1"/>
    <property type="molecule type" value="Genomic_DNA"/>
</dbReference>
<dbReference type="AlphaFoldDB" id="A0A1V8TAZ0"/>
<dbReference type="InParanoid" id="A0A1V8TAZ0"/>
<evidence type="ECO:0008006" key="4">
    <source>
        <dbReference type="Google" id="ProtNLM"/>
    </source>
</evidence>
<feature type="compositionally biased region" description="Low complexity" evidence="1">
    <location>
        <begin position="109"/>
        <end position="133"/>
    </location>
</feature>
<sequence>MTTTSLMKCMRVQAAFFNLADVLPSYQTSVPPSDWKMSGYQAPQDNNPWSDPIQEPPRSAQQVNASTSNPYYQQGGASPNPWAGQNEHESSTNSYAPPAGPPPGQNPFSSEPSHPQSYSQQQSQSQYSQQPQSYQPPPQQSGFGAPARASTFNDTDFIPPAERTEQREAMENFEMHNSKGPSLDDRNVETLQREFPALDGALVAAIYGDSRDLGASREMLGELSRG</sequence>
<evidence type="ECO:0000313" key="3">
    <source>
        <dbReference type="Proteomes" id="UP000192596"/>
    </source>
</evidence>
<gene>
    <name evidence="2" type="ORF">B0A48_06457</name>
</gene>
<feature type="compositionally biased region" description="Basic and acidic residues" evidence="1">
    <location>
        <begin position="162"/>
        <end position="187"/>
    </location>
</feature>
<feature type="compositionally biased region" description="Polar residues" evidence="1">
    <location>
        <begin position="59"/>
        <end position="77"/>
    </location>
</feature>
<name>A0A1V8TAZ0_9PEZI</name>
<comment type="caution">
    <text evidence="2">The sequence shown here is derived from an EMBL/GenBank/DDBJ whole genome shotgun (WGS) entry which is preliminary data.</text>
</comment>
<reference evidence="3" key="1">
    <citation type="submission" date="2017-03" db="EMBL/GenBank/DDBJ databases">
        <title>Genomes of endolithic fungi from Antarctica.</title>
        <authorList>
            <person name="Coleine C."/>
            <person name="Masonjones S."/>
            <person name="Stajich J.E."/>
        </authorList>
    </citation>
    <scope>NUCLEOTIDE SEQUENCE [LARGE SCALE GENOMIC DNA]</scope>
    <source>
        <strain evidence="3">CCFEE 5527</strain>
    </source>
</reference>
<accession>A0A1V8TAZ0</accession>
<feature type="region of interest" description="Disordered" evidence="1">
    <location>
        <begin position="34"/>
        <end position="187"/>
    </location>
</feature>
<proteinExistence type="predicted"/>